<dbReference type="EMBL" id="MLAK01000002">
    <property type="protein sequence ID" value="OHT17558.1"/>
    <property type="molecule type" value="Genomic_DNA"/>
</dbReference>
<organism evidence="1 2">
    <name type="scientific">Tritrichomonas foetus</name>
    <dbReference type="NCBI Taxonomy" id="1144522"/>
    <lineage>
        <taxon>Eukaryota</taxon>
        <taxon>Metamonada</taxon>
        <taxon>Parabasalia</taxon>
        <taxon>Tritrichomonadida</taxon>
        <taxon>Tritrichomonadidae</taxon>
        <taxon>Tritrichomonas</taxon>
    </lineage>
</organism>
<keyword evidence="2" id="KW-1185">Reference proteome</keyword>
<evidence type="ECO:0000313" key="2">
    <source>
        <dbReference type="Proteomes" id="UP000179807"/>
    </source>
</evidence>
<gene>
    <name evidence="1" type="ORF">TRFO_02625</name>
</gene>
<dbReference type="Proteomes" id="UP000179807">
    <property type="component" value="Unassembled WGS sequence"/>
</dbReference>
<proteinExistence type="predicted"/>
<accession>A0A1J4L6I5</accession>
<sequence>MYLNSVSKFRFSLAETSTNPFIPSCSARAAPSFSETARLLAMSSLFAIKYRRQFGPLPSTIFCDHSWTCSKLFRSVMSYTTMPTCASRREFNVTAWNFSWPAVS</sequence>
<evidence type="ECO:0000313" key="1">
    <source>
        <dbReference type="EMBL" id="OHT17558.1"/>
    </source>
</evidence>
<dbReference type="AlphaFoldDB" id="A0A1J4L6I5"/>
<comment type="caution">
    <text evidence="1">The sequence shown here is derived from an EMBL/GenBank/DDBJ whole genome shotgun (WGS) entry which is preliminary data.</text>
</comment>
<reference evidence="1" key="1">
    <citation type="submission" date="2016-10" db="EMBL/GenBank/DDBJ databases">
        <authorList>
            <person name="Benchimol M."/>
            <person name="Almeida L.G."/>
            <person name="Vasconcelos A.T."/>
            <person name="Perreira-Neves A."/>
            <person name="Rosa I.A."/>
            <person name="Tasca T."/>
            <person name="Bogo M.R."/>
            <person name="de Souza W."/>
        </authorList>
    </citation>
    <scope>NUCLEOTIDE SEQUENCE [LARGE SCALE GENOMIC DNA]</scope>
    <source>
        <strain evidence="1">K</strain>
    </source>
</reference>
<protein>
    <submittedName>
        <fullName evidence="1">Uncharacterized protein</fullName>
    </submittedName>
</protein>
<dbReference type="VEuPathDB" id="TrichDB:TRFO_02625"/>
<dbReference type="GeneID" id="94825507"/>
<name>A0A1J4L6I5_9EUKA</name>
<dbReference type="RefSeq" id="XP_068370694.1">
    <property type="nucleotide sequence ID" value="XM_068490803.1"/>
</dbReference>